<dbReference type="AlphaFoldDB" id="A0A699INX4"/>
<organism evidence="1">
    <name type="scientific">Tanacetum cinerariifolium</name>
    <name type="common">Dalmatian daisy</name>
    <name type="synonym">Chrysanthemum cinerariifolium</name>
    <dbReference type="NCBI Taxonomy" id="118510"/>
    <lineage>
        <taxon>Eukaryota</taxon>
        <taxon>Viridiplantae</taxon>
        <taxon>Streptophyta</taxon>
        <taxon>Embryophyta</taxon>
        <taxon>Tracheophyta</taxon>
        <taxon>Spermatophyta</taxon>
        <taxon>Magnoliopsida</taxon>
        <taxon>eudicotyledons</taxon>
        <taxon>Gunneridae</taxon>
        <taxon>Pentapetalae</taxon>
        <taxon>asterids</taxon>
        <taxon>campanulids</taxon>
        <taxon>Asterales</taxon>
        <taxon>Asteraceae</taxon>
        <taxon>Asteroideae</taxon>
        <taxon>Anthemideae</taxon>
        <taxon>Anthemidinae</taxon>
        <taxon>Tanacetum</taxon>
    </lineage>
</organism>
<proteinExistence type="predicted"/>
<feature type="non-terminal residue" evidence="1">
    <location>
        <position position="1"/>
    </location>
</feature>
<dbReference type="EMBL" id="BKCJ010316451">
    <property type="protein sequence ID" value="GEZ73459.1"/>
    <property type="molecule type" value="Genomic_DNA"/>
</dbReference>
<evidence type="ECO:0000313" key="1">
    <source>
        <dbReference type="EMBL" id="GEZ73459.1"/>
    </source>
</evidence>
<sequence length="142" mass="16227">GKGRVHKRGVGVNDQNDTINVKADVHGLSDVNKLNQPKTIVGMNHRSSSQQFMYAKVVNPDRVKNKVNFRVLESEVDNVEVDFIVPMASMQEVNDRFTNSLYGYFIGKRIAFPLVKQYAWNKWSKTYGIRVAKVLKRVLELS</sequence>
<reference evidence="1" key="1">
    <citation type="journal article" date="2019" name="Sci. Rep.">
        <title>Draft genome of Tanacetum cinerariifolium, the natural source of mosquito coil.</title>
        <authorList>
            <person name="Yamashiro T."/>
            <person name="Shiraishi A."/>
            <person name="Satake H."/>
            <person name="Nakayama K."/>
        </authorList>
    </citation>
    <scope>NUCLEOTIDE SEQUENCE</scope>
</reference>
<comment type="caution">
    <text evidence="1">The sequence shown here is derived from an EMBL/GenBank/DDBJ whole genome shotgun (WGS) entry which is preliminary data.</text>
</comment>
<protein>
    <submittedName>
        <fullName evidence="1">Uncharacterized protein</fullName>
    </submittedName>
</protein>
<accession>A0A699INX4</accession>
<name>A0A699INX4_TANCI</name>
<gene>
    <name evidence="1" type="ORF">Tci_545432</name>
</gene>